<dbReference type="PANTHER" id="PTHR47706">
    <property type="entry name" value="NMRA-LIKE FAMILY PROTEIN"/>
    <property type="match status" value="1"/>
</dbReference>
<dbReference type="InterPro" id="IPR036291">
    <property type="entry name" value="NAD(P)-bd_dom_sf"/>
</dbReference>
<name>A0AA40CKL9_9PEZI</name>
<keyword evidence="3" id="KW-0732">Signal</keyword>
<evidence type="ECO:0000259" key="4">
    <source>
        <dbReference type="Pfam" id="PF05368"/>
    </source>
</evidence>
<evidence type="ECO:0000256" key="1">
    <source>
        <dbReference type="ARBA" id="ARBA00022857"/>
    </source>
</evidence>
<dbReference type="AlphaFoldDB" id="A0AA40CKL9"/>
<organism evidence="5 6">
    <name type="scientific">Lasiodiplodia hormozganensis</name>
    <dbReference type="NCBI Taxonomy" id="869390"/>
    <lineage>
        <taxon>Eukaryota</taxon>
        <taxon>Fungi</taxon>
        <taxon>Dikarya</taxon>
        <taxon>Ascomycota</taxon>
        <taxon>Pezizomycotina</taxon>
        <taxon>Dothideomycetes</taxon>
        <taxon>Dothideomycetes incertae sedis</taxon>
        <taxon>Botryosphaeriales</taxon>
        <taxon>Botryosphaeriaceae</taxon>
        <taxon>Lasiodiplodia</taxon>
    </lineage>
</organism>
<dbReference type="EMBL" id="JAUJDW010000079">
    <property type="protein sequence ID" value="KAK0640519.1"/>
    <property type="molecule type" value="Genomic_DNA"/>
</dbReference>
<keyword evidence="2" id="KW-0560">Oxidoreductase</keyword>
<evidence type="ECO:0000313" key="5">
    <source>
        <dbReference type="EMBL" id="KAK0640519.1"/>
    </source>
</evidence>
<reference evidence="5" key="1">
    <citation type="submission" date="2023-06" db="EMBL/GenBank/DDBJ databases">
        <title>Multi-omics analyses reveal the molecular pathogenesis toolkit of Lasiodiplodia hormozganensis, a cross-kingdom pathogen.</title>
        <authorList>
            <person name="Felix C."/>
            <person name="Meneses R."/>
            <person name="Goncalves M.F.M."/>
            <person name="Tilleman L."/>
            <person name="Duarte A.S."/>
            <person name="Jorrin-Novo J.V."/>
            <person name="Van De Peer Y."/>
            <person name="Deforce D."/>
            <person name="Van Nieuwerburgh F."/>
            <person name="Esteves A.C."/>
            <person name="Alves A."/>
        </authorList>
    </citation>
    <scope>NUCLEOTIDE SEQUENCE</scope>
    <source>
        <strain evidence="5">CBS 339.90</strain>
    </source>
</reference>
<dbReference type="Proteomes" id="UP001175001">
    <property type="component" value="Unassembled WGS sequence"/>
</dbReference>
<dbReference type="InterPro" id="IPR008030">
    <property type="entry name" value="NmrA-like"/>
</dbReference>
<dbReference type="InterPro" id="IPR051609">
    <property type="entry name" value="NmrA/Isoflavone_reductase-like"/>
</dbReference>
<keyword evidence="1" id="KW-0521">NADP</keyword>
<dbReference type="Pfam" id="PF05368">
    <property type="entry name" value="NmrA"/>
    <property type="match status" value="1"/>
</dbReference>
<accession>A0AA40CKL9</accession>
<evidence type="ECO:0000256" key="2">
    <source>
        <dbReference type="ARBA" id="ARBA00023002"/>
    </source>
</evidence>
<dbReference type="PANTHER" id="PTHR47706:SF9">
    <property type="entry name" value="NMRA-LIKE DOMAIN-CONTAINING PROTEIN-RELATED"/>
    <property type="match status" value="1"/>
</dbReference>
<gene>
    <name evidence="5" type="ORF">DIS24_g9250</name>
</gene>
<keyword evidence="6" id="KW-1185">Reference proteome</keyword>
<feature type="signal peptide" evidence="3">
    <location>
        <begin position="1"/>
        <end position="19"/>
    </location>
</feature>
<evidence type="ECO:0000313" key="6">
    <source>
        <dbReference type="Proteomes" id="UP001175001"/>
    </source>
</evidence>
<comment type="caution">
    <text evidence="5">The sequence shown here is derived from an EMBL/GenBank/DDBJ whole genome shotgun (WGS) entry which is preliminary data.</text>
</comment>
<evidence type="ECO:0000256" key="3">
    <source>
        <dbReference type="SAM" id="SignalP"/>
    </source>
</evidence>
<proteinExistence type="predicted"/>
<feature type="domain" description="NmrA-like" evidence="4">
    <location>
        <begin position="4"/>
        <end position="137"/>
    </location>
</feature>
<dbReference type="GO" id="GO:0016491">
    <property type="term" value="F:oxidoreductase activity"/>
    <property type="evidence" value="ECO:0007669"/>
    <property type="project" value="UniProtKB-KW"/>
</dbReference>
<protein>
    <recommendedName>
        <fullName evidence="4">NmrA-like domain-containing protein</fullName>
    </recommendedName>
</protein>
<dbReference type="SUPFAM" id="SSF51735">
    <property type="entry name" value="NAD(P)-binding Rossmann-fold domains"/>
    <property type="match status" value="1"/>
</dbReference>
<dbReference type="Gene3D" id="3.40.50.720">
    <property type="entry name" value="NAD(P)-binding Rossmann-like Domain"/>
    <property type="match status" value="1"/>
</dbReference>
<feature type="chain" id="PRO_5041471350" description="NmrA-like domain-containing protein" evidence="3">
    <location>
        <begin position="20"/>
        <end position="253"/>
    </location>
</feature>
<sequence length="253" mass="28216">MSSTTTVAIAGISSRLALGVVASLLQRPDVTIRGSCRDSSKLPASLRNDPRVSIIQTGPYDKDALRGLLKSADVAMCTYFADNQTMLEGQKLLIDLCEEEGVMRYIASDYTTDYTKLDWGDIEFKDPMKHVKAYLETKKRVKGVHVLIGLLLDMNLDWLELWDAKTKTLRYWGTGHEKWEFTTYQTAAEYVAAVAMDSSAVGVLKFLGDRKSMFEIADIMESVYGFKPALESRGSLKDLAQRRASSGQQHPAK</sequence>